<accession>A0A182TKU0</accession>
<dbReference type="Pfam" id="PF16030">
    <property type="entry name" value="GD_N"/>
    <property type="match status" value="1"/>
</dbReference>
<dbReference type="STRING" id="34690.A0A182TKU0"/>
<dbReference type="GO" id="GO:0006508">
    <property type="term" value="P:proteolysis"/>
    <property type="evidence" value="ECO:0007669"/>
    <property type="project" value="InterPro"/>
</dbReference>
<feature type="region of interest" description="Disordered" evidence="3">
    <location>
        <begin position="131"/>
        <end position="174"/>
    </location>
</feature>
<feature type="domain" description="Peptidase S1" evidence="4">
    <location>
        <begin position="187"/>
        <end position="436"/>
    </location>
</feature>
<protein>
    <recommendedName>
        <fullName evidence="4">Peptidase S1 domain-containing protein</fullName>
    </recommendedName>
</protein>
<dbReference type="Pfam" id="PF00089">
    <property type="entry name" value="Trypsin"/>
    <property type="match status" value="1"/>
</dbReference>
<sequence length="438" mass="48576">MTIIRVAKADPRFATRGFRCLFLRVNNVGSITLVKSREETFRDIYSNQPAQYRVNFPFNNVIPSVLAISVNGQTICTGQKATGNIVTTINLEHTLFTQMQPLANSGNNINAIQFQPQQNTAVQAPVYRPVQQQQPVVQPQPRPRPVQTPRPQPVQTQRPSVDLSSTEAGGSPSIGCGQPAAVFNRLSINGIRSPKGQFPWAAPIFDTGVPAKPKYICGSTIIGERHLVTAAHCMYDSIGNPRSANDLTTVPGMHNIDNFFDADLQERSVKKIFIHEDYYFEDSVLLDTDIAVMLIDQPLTYNNLVRPICLWQESDNLEQIVGQKGFVSGWGVTEDGNAKYPSYVTATVVDRRTCTRNLERLIAGNARIFCADGHGSVPCTGDSGSGLVIKRGSRYYIRGIVSVGQYDPNTLTCARDKYVLYTDIAPFRYWLSRVVKML</sequence>
<dbReference type="PANTHER" id="PTHR24252">
    <property type="entry name" value="ACROSIN-RELATED"/>
    <property type="match status" value="1"/>
</dbReference>
<dbReference type="PROSITE" id="PS00134">
    <property type="entry name" value="TRYPSIN_HIS"/>
    <property type="match status" value="1"/>
</dbReference>
<dbReference type="InterPro" id="IPR009003">
    <property type="entry name" value="Peptidase_S1_PA"/>
</dbReference>
<dbReference type="PANTHER" id="PTHR24252:SF7">
    <property type="entry name" value="HYALIN"/>
    <property type="match status" value="1"/>
</dbReference>
<evidence type="ECO:0000256" key="1">
    <source>
        <dbReference type="ARBA" id="ARBA00023157"/>
    </source>
</evidence>
<dbReference type="SMART" id="SM00020">
    <property type="entry name" value="Tryp_SPc"/>
    <property type="match status" value="1"/>
</dbReference>
<proteinExistence type="inferred from homology"/>
<dbReference type="GO" id="GO:0004252">
    <property type="term" value="F:serine-type endopeptidase activity"/>
    <property type="evidence" value="ECO:0007669"/>
    <property type="project" value="InterPro"/>
</dbReference>
<evidence type="ECO:0000313" key="5">
    <source>
        <dbReference type="EnsemblMetazoa" id="AMEC004138-PA"/>
    </source>
</evidence>
<evidence type="ECO:0000313" key="6">
    <source>
        <dbReference type="Proteomes" id="UP000075902"/>
    </source>
</evidence>
<dbReference type="InterPro" id="IPR001254">
    <property type="entry name" value="Trypsin_dom"/>
</dbReference>
<dbReference type="InterPro" id="IPR043504">
    <property type="entry name" value="Peptidase_S1_PA_chymotrypsin"/>
</dbReference>
<dbReference type="AlphaFoldDB" id="A0A182TKU0"/>
<evidence type="ECO:0000256" key="2">
    <source>
        <dbReference type="ARBA" id="ARBA00024195"/>
    </source>
</evidence>
<dbReference type="SUPFAM" id="SSF50494">
    <property type="entry name" value="Trypsin-like serine proteases"/>
    <property type="match status" value="1"/>
</dbReference>
<dbReference type="InterPro" id="IPR001314">
    <property type="entry name" value="Peptidase_S1A"/>
</dbReference>
<reference evidence="5" key="2">
    <citation type="submission" date="2020-05" db="UniProtKB">
        <authorList>
            <consortium name="EnsemblMetazoa"/>
        </authorList>
    </citation>
    <scope>IDENTIFICATION</scope>
    <source>
        <strain evidence="5">CM1001059</strain>
    </source>
</reference>
<organism evidence="5 6">
    <name type="scientific">Anopheles melas</name>
    <dbReference type="NCBI Taxonomy" id="34690"/>
    <lineage>
        <taxon>Eukaryota</taxon>
        <taxon>Metazoa</taxon>
        <taxon>Ecdysozoa</taxon>
        <taxon>Arthropoda</taxon>
        <taxon>Hexapoda</taxon>
        <taxon>Insecta</taxon>
        <taxon>Pterygota</taxon>
        <taxon>Neoptera</taxon>
        <taxon>Endopterygota</taxon>
        <taxon>Diptera</taxon>
        <taxon>Nematocera</taxon>
        <taxon>Culicoidea</taxon>
        <taxon>Culicidae</taxon>
        <taxon>Anophelinae</taxon>
        <taxon>Anopheles</taxon>
    </lineage>
</organism>
<dbReference type="VEuPathDB" id="VectorBase:AMEC004138"/>
<dbReference type="Gene3D" id="2.40.10.10">
    <property type="entry name" value="Trypsin-like serine proteases"/>
    <property type="match status" value="1"/>
</dbReference>
<comment type="similarity">
    <text evidence="2">Belongs to the peptidase S1 family. CLIP subfamily.</text>
</comment>
<dbReference type="InterPro" id="IPR031986">
    <property type="entry name" value="GD_N"/>
</dbReference>
<keyword evidence="6" id="KW-1185">Reference proteome</keyword>
<dbReference type="InterPro" id="IPR018114">
    <property type="entry name" value="TRYPSIN_HIS"/>
</dbReference>
<name>A0A182TKU0_9DIPT</name>
<dbReference type="CDD" id="cd00190">
    <property type="entry name" value="Tryp_SPc"/>
    <property type="match status" value="1"/>
</dbReference>
<dbReference type="EnsemblMetazoa" id="AMEC004138-RA">
    <property type="protein sequence ID" value="AMEC004138-PA"/>
    <property type="gene ID" value="AMEC004138"/>
</dbReference>
<dbReference type="FunFam" id="2.40.10.10:FF:000068">
    <property type="entry name" value="transmembrane protease serine 2"/>
    <property type="match status" value="1"/>
</dbReference>
<dbReference type="PRINTS" id="PR00722">
    <property type="entry name" value="CHYMOTRYPSIN"/>
</dbReference>
<reference evidence="6" key="1">
    <citation type="submission" date="2014-01" db="EMBL/GenBank/DDBJ databases">
        <title>The Genome Sequence of Anopheles melas CM1001059_A (V2).</title>
        <authorList>
            <consortium name="The Broad Institute Genomics Platform"/>
            <person name="Neafsey D.E."/>
            <person name="Besansky N."/>
            <person name="Howell P."/>
            <person name="Walton C."/>
            <person name="Young S.K."/>
            <person name="Zeng Q."/>
            <person name="Gargeya S."/>
            <person name="Fitzgerald M."/>
            <person name="Haas B."/>
            <person name="Abouelleil A."/>
            <person name="Allen A.W."/>
            <person name="Alvarado L."/>
            <person name="Arachchi H.M."/>
            <person name="Berlin A.M."/>
            <person name="Chapman S.B."/>
            <person name="Gainer-Dewar J."/>
            <person name="Goldberg J."/>
            <person name="Griggs A."/>
            <person name="Gujja S."/>
            <person name="Hansen M."/>
            <person name="Howarth C."/>
            <person name="Imamovic A."/>
            <person name="Ireland A."/>
            <person name="Larimer J."/>
            <person name="McCowan C."/>
            <person name="Murphy C."/>
            <person name="Pearson M."/>
            <person name="Poon T.W."/>
            <person name="Priest M."/>
            <person name="Roberts A."/>
            <person name="Saif S."/>
            <person name="Shea T."/>
            <person name="Sisk P."/>
            <person name="Sykes S."/>
            <person name="Wortman J."/>
            <person name="Nusbaum C."/>
            <person name="Birren B."/>
        </authorList>
    </citation>
    <scope>NUCLEOTIDE SEQUENCE [LARGE SCALE GENOMIC DNA]</scope>
    <source>
        <strain evidence="6">CM1001059</strain>
    </source>
</reference>
<evidence type="ECO:0000259" key="4">
    <source>
        <dbReference type="PROSITE" id="PS50240"/>
    </source>
</evidence>
<keyword evidence="1" id="KW-1015">Disulfide bond</keyword>
<feature type="compositionally biased region" description="Pro residues" evidence="3">
    <location>
        <begin position="138"/>
        <end position="152"/>
    </location>
</feature>
<evidence type="ECO:0000256" key="3">
    <source>
        <dbReference type="SAM" id="MobiDB-lite"/>
    </source>
</evidence>
<dbReference type="Proteomes" id="UP000075902">
    <property type="component" value="Unassembled WGS sequence"/>
</dbReference>
<dbReference type="PROSITE" id="PS50240">
    <property type="entry name" value="TRYPSIN_DOM"/>
    <property type="match status" value="1"/>
</dbReference>